<evidence type="ECO:0000256" key="1">
    <source>
        <dbReference type="ARBA" id="ARBA00022801"/>
    </source>
</evidence>
<evidence type="ECO:0000313" key="3">
    <source>
        <dbReference type="EMBL" id="RTR30930.1"/>
    </source>
</evidence>
<gene>
    <name evidence="3" type="ORF">EJ104_01405</name>
</gene>
<dbReference type="InterPro" id="IPR003010">
    <property type="entry name" value="C-N_Hydrolase"/>
</dbReference>
<organism evidence="3 4">
    <name type="scientific">Deinococcus radiophilus</name>
    <dbReference type="NCBI Taxonomy" id="32062"/>
    <lineage>
        <taxon>Bacteria</taxon>
        <taxon>Thermotogati</taxon>
        <taxon>Deinococcota</taxon>
        <taxon>Deinococci</taxon>
        <taxon>Deinococcales</taxon>
        <taxon>Deinococcaceae</taxon>
        <taxon>Deinococcus</taxon>
    </lineage>
</organism>
<accession>A0A3S0IT93</accession>
<dbReference type="Proteomes" id="UP000277766">
    <property type="component" value="Unassembled WGS sequence"/>
</dbReference>
<dbReference type="PANTHER" id="PTHR43674:SF13">
    <property type="entry name" value="CN HYDROLASE DOMAIN-CONTAINING PROTEIN"/>
    <property type="match status" value="1"/>
</dbReference>
<dbReference type="Gene3D" id="3.60.110.10">
    <property type="entry name" value="Carbon-nitrogen hydrolase"/>
    <property type="match status" value="1"/>
</dbReference>
<dbReference type="Pfam" id="PF00795">
    <property type="entry name" value="CN_hydrolase"/>
    <property type="match status" value="1"/>
</dbReference>
<dbReference type="RefSeq" id="WP_126350958.1">
    <property type="nucleotide sequence ID" value="NZ_CP086380.1"/>
</dbReference>
<reference evidence="3 4" key="1">
    <citation type="submission" date="2018-12" db="EMBL/GenBank/DDBJ databases">
        <title>Deinococcus radiophilus ATCC 27603 genome sequencing and assembly.</title>
        <authorList>
            <person name="Maclea K.S."/>
            <person name="Maynard C.R."/>
        </authorList>
    </citation>
    <scope>NUCLEOTIDE SEQUENCE [LARGE SCALE GENOMIC DNA]</scope>
    <source>
        <strain evidence="3 4">ATCC 27603</strain>
    </source>
</reference>
<proteinExistence type="predicted"/>
<dbReference type="AlphaFoldDB" id="A0A3S0IT93"/>
<protein>
    <submittedName>
        <fullName evidence="3">Carbon-nitrogen hydrolase family protein</fullName>
    </submittedName>
</protein>
<dbReference type="SUPFAM" id="SSF56317">
    <property type="entry name" value="Carbon-nitrogen hydrolase"/>
    <property type="match status" value="1"/>
</dbReference>
<dbReference type="EMBL" id="RXPE01000001">
    <property type="protein sequence ID" value="RTR30930.1"/>
    <property type="molecule type" value="Genomic_DNA"/>
</dbReference>
<keyword evidence="4" id="KW-1185">Reference proteome</keyword>
<evidence type="ECO:0000313" key="4">
    <source>
        <dbReference type="Proteomes" id="UP000277766"/>
    </source>
</evidence>
<name>A0A3S0IT93_9DEIO</name>
<dbReference type="OrthoDB" id="9811121at2"/>
<sequence>MTRHFRAVAVQPQWRMSYFVAPAAFGRWMRGQLELARPQLSDTRPNLVVLTELNGLPLLLLGGVRARTFAGAARELVLRHWPHVLRLMLTERVSPIRAVQLHLSRVTVPLYLHTAQALALAYGVYLCAGSLPLPRYRLDAGGKLRRVPGVLTNAGVIFGPDGRLIGTADKVHLTPPEAAGGLDLTPGRLDDLRVFPTPVGDLGVAISLDAFRADVRGRLQAQGCTVLLQPDANGSAWTADEGLPPDPARIRPQPLAWLESSWQATTSGQFRYAVNPMVVGNLLDLTFDGQSAITGRLDEGTPQSYAMTDPRGGFLKLLPWVAAGTDAELREAGRVRAAGSGHALENEYLTGVVAADLTLPPSHLPPPPPTPHEQALRAWLAGRADMGS</sequence>
<feature type="domain" description="CN hydrolase" evidence="2">
    <location>
        <begin position="116"/>
        <end position="234"/>
    </location>
</feature>
<dbReference type="InterPro" id="IPR050345">
    <property type="entry name" value="Aliph_Amidase/BUP"/>
</dbReference>
<comment type="caution">
    <text evidence="3">The sequence shown here is derived from an EMBL/GenBank/DDBJ whole genome shotgun (WGS) entry which is preliminary data.</text>
</comment>
<dbReference type="GO" id="GO:0016811">
    <property type="term" value="F:hydrolase activity, acting on carbon-nitrogen (but not peptide) bonds, in linear amides"/>
    <property type="evidence" value="ECO:0007669"/>
    <property type="project" value="TreeGrafter"/>
</dbReference>
<dbReference type="InterPro" id="IPR036526">
    <property type="entry name" value="C-N_Hydrolase_sf"/>
</dbReference>
<evidence type="ECO:0000259" key="2">
    <source>
        <dbReference type="Pfam" id="PF00795"/>
    </source>
</evidence>
<keyword evidence="1 3" id="KW-0378">Hydrolase</keyword>
<dbReference type="PANTHER" id="PTHR43674">
    <property type="entry name" value="NITRILASE C965.09-RELATED"/>
    <property type="match status" value="1"/>
</dbReference>